<organism evidence="10 11">
    <name type="scientific">Ignelater luminosus</name>
    <name type="common">Cucubano</name>
    <name type="synonym">Pyrophorus luminosus</name>
    <dbReference type="NCBI Taxonomy" id="2038154"/>
    <lineage>
        <taxon>Eukaryota</taxon>
        <taxon>Metazoa</taxon>
        <taxon>Ecdysozoa</taxon>
        <taxon>Arthropoda</taxon>
        <taxon>Hexapoda</taxon>
        <taxon>Insecta</taxon>
        <taxon>Pterygota</taxon>
        <taxon>Neoptera</taxon>
        <taxon>Endopterygota</taxon>
        <taxon>Coleoptera</taxon>
        <taxon>Polyphaga</taxon>
        <taxon>Elateriformia</taxon>
        <taxon>Elateroidea</taxon>
        <taxon>Elateridae</taxon>
        <taxon>Agrypninae</taxon>
        <taxon>Pyrophorini</taxon>
        <taxon>Ignelater</taxon>
    </lineage>
</organism>
<comment type="caution">
    <text evidence="10">The sequence shown here is derived from an EMBL/GenBank/DDBJ whole genome shotgun (WGS) entry which is preliminary data.</text>
</comment>
<comment type="function">
    <text evidence="9">Mediates the uptake of pyruvate into mitochondria.</text>
</comment>
<evidence type="ECO:0000313" key="11">
    <source>
        <dbReference type="Proteomes" id="UP000801492"/>
    </source>
</evidence>
<gene>
    <name evidence="10" type="ORF">ILUMI_22785</name>
</gene>
<evidence type="ECO:0000256" key="9">
    <source>
        <dbReference type="RuleBase" id="RU363100"/>
    </source>
</evidence>
<evidence type="ECO:0000256" key="5">
    <source>
        <dbReference type="ARBA" id="ARBA00022792"/>
    </source>
</evidence>
<dbReference type="Proteomes" id="UP000801492">
    <property type="component" value="Unassembled WGS sequence"/>
</dbReference>
<comment type="similarity">
    <text evidence="2 9">Belongs to the mitochondrial pyruvate carrier (MPC) (TC 2.A.105) family.</text>
</comment>
<evidence type="ECO:0000256" key="4">
    <source>
        <dbReference type="ARBA" id="ARBA00022692"/>
    </source>
</evidence>
<accession>A0A8K0CFY1</accession>
<comment type="subcellular location">
    <subcellularLocation>
        <location evidence="1 9">Mitochondrion inner membrane</location>
        <topology evidence="1 9">Multi-pass membrane protein</topology>
    </subcellularLocation>
</comment>
<dbReference type="GO" id="GO:0006850">
    <property type="term" value="P:pyruvate import into mitochondria"/>
    <property type="evidence" value="ECO:0007669"/>
    <property type="project" value="InterPro"/>
</dbReference>
<evidence type="ECO:0000256" key="1">
    <source>
        <dbReference type="ARBA" id="ARBA00004448"/>
    </source>
</evidence>
<keyword evidence="5 9" id="KW-0999">Mitochondrion inner membrane</keyword>
<keyword evidence="7 9" id="KW-0496">Mitochondrion</keyword>
<dbReference type="PANTHER" id="PTHR14154">
    <property type="entry name" value="UPF0041 BRAIN PROTEIN 44-RELATED"/>
    <property type="match status" value="1"/>
</dbReference>
<keyword evidence="3 9" id="KW-0813">Transport</keyword>
<dbReference type="Pfam" id="PF03650">
    <property type="entry name" value="MPC"/>
    <property type="match status" value="1"/>
</dbReference>
<dbReference type="InterPro" id="IPR005336">
    <property type="entry name" value="MPC"/>
</dbReference>
<evidence type="ECO:0000256" key="2">
    <source>
        <dbReference type="ARBA" id="ARBA00006416"/>
    </source>
</evidence>
<name>A0A8K0CFY1_IGNLU</name>
<evidence type="ECO:0000256" key="8">
    <source>
        <dbReference type="ARBA" id="ARBA00023136"/>
    </source>
</evidence>
<protein>
    <recommendedName>
        <fullName evidence="9">Mitochondrial pyruvate carrier</fullName>
    </recommendedName>
</protein>
<keyword evidence="6" id="KW-1133">Transmembrane helix</keyword>
<proteinExistence type="inferred from homology"/>
<dbReference type="OrthoDB" id="869189at2759"/>
<evidence type="ECO:0000256" key="7">
    <source>
        <dbReference type="ARBA" id="ARBA00023128"/>
    </source>
</evidence>
<keyword evidence="4" id="KW-0812">Transmembrane</keyword>
<dbReference type="GO" id="GO:0005743">
    <property type="term" value="C:mitochondrial inner membrane"/>
    <property type="evidence" value="ECO:0007669"/>
    <property type="project" value="UniProtKB-SubCell"/>
</dbReference>
<keyword evidence="8" id="KW-0472">Membrane</keyword>
<evidence type="ECO:0000256" key="6">
    <source>
        <dbReference type="ARBA" id="ARBA00022989"/>
    </source>
</evidence>
<dbReference type="AlphaFoldDB" id="A0A8K0CFY1"/>
<dbReference type="EMBL" id="VTPC01090433">
    <property type="protein sequence ID" value="KAF2883372.1"/>
    <property type="molecule type" value="Genomic_DNA"/>
</dbReference>
<reference evidence="10" key="1">
    <citation type="submission" date="2019-08" db="EMBL/GenBank/DDBJ databases">
        <title>The genome of the North American firefly Photinus pyralis.</title>
        <authorList>
            <consortium name="Photinus pyralis genome working group"/>
            <person name="Fallon T.R."/>
            <person name="Sander Lower S.E."/>
            <person name="Weng J.-K."/>
        </authorList>
    </citation>
    <scope>NUCLEOTIDE SEQUENCE</scope>
    <source>
        <strain evidence="10">TRF0915ILg1</strain>
        <tissue evidence="10">Whole body</tissue>
    </source>
</reference>
<evidence type="ECO:0000313" key="10">
    <source>
        <dbReference type="EMBL" id="KAF2883372.1"/>
    </source>
</evidence>
<sequence>MTLLYRRSIAALDKLVPPKLQPLWNHAAGPKTVFFWAPIVKWGLVIAGIGDLSRPADQLSIRQSGSIAVTGYIWGRYCLVIIPKNYPLCAVNLFIGITQTVQLFRAIRYQQTQREEQENKIK</sequence>
<keyword evidence="11" id="KW-1185">Reference proteome</keyword>
<evidence type="ECO:0000256" key="3">
    <source>
        <dbReference type="ARBA" id="ARBA00022448"/>
    </source>
</evidence>